<evidence type="ECO:0000313" key="3">
    <source>
        <dbReference type="Proteomes" id="UP000198851"/>
    </source>
</evidence>
<protein>
    <recommendedName>
        <fullName evidence="1">DUF4166 domain-containing protein</fullName>
    </recommendedName>
</protein>
<proteinExistence type="predicted"/>
<evidence type="ECO:0000313" key="2">
    <source>
        <dbReference type="EMBL" id="SFK97479.1"/>
    </source>
</evidence>
<feature type="domain" description="DUF4166" evidence="1">
    <location>
        <begin position="28"/>
        <end position="169"/>
    </location>
</feature>
<dbReference type="Pfam" id="PF13761">
    <property type="entry name" value="DUF4166"/>
    <property type="match status" value="1"/>
</dbReference>
<sequence length="180" mass="20053">MTLYARWLGCGLNALAPECGVVHRQMGPFTGEMTVRYGQLPFAEILFVAIGFPRACEAAPLVLTKQADGNAEIWVRQVAGHNMQSRLWLDGQKLSEALGPVRVDSVAEVSDDGLRLRIVEVRVRGVRVPRGLWRNTRMREWANSGRYHFEVVAALPVLGWPVLTYQGWLAPGEKRSDVTA</sequence>
<gene>
    <name evidence="2" type="ORF">SAMN04488036_103470</name>
</gene>
<keyword evidence="3" id="KW-1185">Reference proteome</keyword>
<dbReference type="STRING" id="1280847.SAMN04488036_103470"/>
<accession>A0A1I4DWY7</accession>
<dbReference type="Proteomes" id="UP000198851">
    <property type="component" value="Unassembled WGS sequence"/>
</dbReference>
<dbReference type="RefSeq" id="WP_170846728.1">
    <property type="nucleotide sequence ID" value="NZ_FOSZ01000003.1"/>
</dbReference>
<name>A0A1I4DWY7_9RHOB</name>
<dbReference type="EMBL" id="FOSZ01000003">
    <property type="protein sequence ID" value="SFK97479.1"/>
    <property type="molecule type" value="Genomic_DNA"/>
</dbReference>
<reference evidence="3" key="1">
    <citation type="submission" date="2016-10" db="EMBL/GenBank/DDBJ databases">
        <authorList>
            <person name="Varghese N."/>
            <person name="Submissions S."/>
        </authorList>
    </citation>
    <scope>NUCLEOTIDE SEQUENCE [LARGE SCALE GENOMIC DNA]</scope>
    <source>
        <strain evidence="3">DSM 28453</strain>
    </source>
</reference>
<organism evidence="2 3">
    <name type="scientific">Shimia haliotis</name>
    <dbReference type="NCBI Taxonomy" id="1280847"/>
    <lineage>
        <taxon>Bacteria</taxon>
        <taxon>Pseudomonadati</taxon>
        <taxon>Pseudomonadota</taxon>
        <taxon>Alphaproteobacteria</taxon>
        <taxon>Rhodobacterales</taxon>
        <taxon>Roseobacteraceae</taxon>
    </lineage>
</organism>
<evidence type="ECO:0000259" key="1">
    <source>
        <dbReference type="Pfam" id="PF13761"/>
    </source>
</evidence>
<dbReference type="AlphaFoldDB" id="A0A1I4DWY7"/>
<dbReference type="InterPro" id="IPR025311">
    <property type="entry name" value="DUF4166"/>
</dbReference>